<protein>
    <submittedName>
        <fullName evidence="1">Uncharacterized protein</fullName>
    </submittedName>
</protein>
<dbReference type="Proteomes" id="UP000784294">
    <property type="component" value="Unassembled WGS sequence"/>
</dbReference>
<comment type="caution">
    <text evidence="1">The sequence shown here is derived from an EMBL/GenBank/DDBJ whole genome shotgun (WGS) entry which is preliminary data.</text>
</comment>
<evidence type="ECO:0000313" key="1">
    <source>
        <dbReference type="EMBL" id="VEL09659.1"/>
    </source>
</evidence>
<reference evidence="1" key="1">
    <citation type="submission" date="2018-11" db="EMBL/GenBank/DDBJ databases">
        <authorList>
            <consortium name="Pathogen Informatics"/>
        </authorList>
    </citation>
    <scope>NUCLEOTIDE SEQUENCE</scope>
</reference>
<sequence length="67" mass="7614">MLVTVPYRNTELQVSIEYLVEPDAEGSVGKTILRDEPTLFMGTPLRKFHRVLDSILRPELQSIICPS</sequence>
<keyword evidence="2" id="KW-1185">Reference proteome</keyword>
<dbReference type="EMBL" id="CAAALY010006890">
    <property type="protein sequence ID" value="VEL09659.1"/>
    <property type="molecule type" value="Genomic_DNA"/>
</dbReference>
<dbReference type="AlphaFoldDB" id="A0A3S4ZXM8"/>
<gene>
    <name evidence="1" type="ORF">PXEA_LOCUS3099</name>
</gene>
<accession>A0A3S4ZXM8</accession>
<name>A0A3S4ZXM8_9PLAT</name>
<evidence type="ECO:0000313" key="2">
    <source>
        <dbReference type="Proteomes" id="UP000784294"/>
    </source>
</evidence>
<proteinExistence type="predicted"/>
<organism evidence="1 2">
    <name type="scientific">Protopolystoma xenopodis</name>
    <dbReference type="NCBI Taxonomy" id="117903"/>
    <lineage>
        <taxon>Eukaryota</taxon>
        <taxon>Metazoa</taxon>
        <taxon>Spiralia</taxon>
        <taxon>Lophotrochozoa</taxon>
        <taxon>Platyhelminthes</taxon>
        <taxon>Monogenea</taxon>
        <taxon>Polyopisthocotylea</taxon>
        <taxon>Polystomatidea</taxon>
        <taxon>Polystomatidae</taxon>
        <taxon>Protopolystoma</taxon>
    </lineage>
</organism>